<keyword evidence="2" id="KW-0378">Hydrolase</keyword>
<protein>
    <submittedName>
        <fullName evidence="5">Amidase signature domain-containing protein</fullName>
    </submittedName>
</protein>
<proteinExistence type="inferred from homology"/>
<dbReference type="OrthoDB" id="6428749at2759"/>
<feature type="domain" description="Amidase" evidence="4">
    <location>
        <begin position="92"/>
        <end position="580"/>
    </location>
</feature>
<dbReference type="InterPro" id="IPR036928">
    <property type="entry name" value="AS_sf"/>
</dbReference>
<dbReference type="InterPro" id="IPR023631">
    <property type="entry name" value="Amidase_dom"/>
</dbReference>
<comment type="similarity">
    <text evidence="1">Belongs to the amidase family.</text>
</comment>
<dbReference type="Gene3D" id="3.90.1300.10">
    <property type="entry name" value="Amidase signature (AS) domain"/>
    <property type="match status" value="1"/>
</dbReference>
<evidence type="ECO:0000313" key="5">
    <source>
        <dbReference type="EMBL" id="KAG1771991.1"/>
    </source>
</evidence>
<reference evidence="5" key="1">
    <citation type="journal article" date="2020" name="New Phytol.">
        <title>Comparative genomics reveals dynamic genome evolution in host specialist ectomycorrhizal fungi.</title>
        <authorList>
            <person name="Lofgren L.A."/>
            <person name="Nguyen N.H."/>
            <person name="Vilgalys R."/>
            <person name="Ruytinx J."/>
            <person name="Liao H.L."/>
            <person name="Branco S."/>
            <person name="Kuo A."/>
            <person name="LaButti K."/>
            <person name="Lipzen A."/>
            <person name="Andreopoulos W."/>
            <person name="Pangilinan J."/>
            <person name="Riley R."/>
            <person name="Hundley H."/>
            <person name="Na H."/>
            <person name="Barry K."/>
            <person name="Grigoriev I.V."/>
            <person name="Stajich J.E."/>
            <person name="Kennedy P.G."/>
        </authorList>
    </citation>
    <scope>NUCLEOTIDE SEQUENCE</scope>
    <source>
        <strain evidence="5">DOB743</strain>
    </source>
</reference>
<dbReference type="PANTHER" id="PTHR46072">
    <property type="entry name" value="AMIDASE-RELATED-RELATED"/>
    <property type="match status" value="1"/>
</dbReference>
<sequence length="602" mass="65340">MIGFVPQSPTSSTCSPGPNIDVTGVHPVVPCVYKLTRESVSAAKQEERQMKLDGLPSSFFETCTETDNKVLDLPLSELVQRHNAGSLSTASILNAYGKKVVSAQKATNCLAGVMIQEALVPKVPASPSGSDCTDIPEQRPKPLSGVPVSIKDCIEIEGYDTTIGYSSKVNHPASSSAAIVRLLHDAGAITHVKTTVPPGLLGMETSSDLFGRTSNPYNEKYSSGASTGGGGALLACRGTVIEIGTDLGGSTRIPAHFCGVYGMRSSIGRFPCQGALAPIPGLESVATICAPMSRRLEDLEEFWKRVVEMQPWEYDHTCVPLPWRPINLQATKLKFGVVWEDGIISPSPACRRALELVCDALEKQGHELVDFSPPSISEGLNVGFQLCFGDGGAGFFKPLRKDEKLDPVMVAVRSLLGMPLWLKKFLAMVTRKTTGDEVWASMLETLHLKSPAEERALVVSRDEYRAKWHQAWEDEGFDFLLTVPHALPAIPAGTSEKVTLVSASYMMIFNILDYVAGVLPVSFVDRQSDALPKDFIKSADYKNMGLISKGAYSVYDADKMHGLPLGVQVVGRRFEEEKVLQGMKIVEDALEGCGRKFIPREF</sequence>
<keyword evidence="6" id="KW-1185">Reference proteome</keyword>
<dbReference type="Proteomes" id="UP000714275">
    <property type="component" value="Unassembled WGS sequence"/>
</dbReference>
<feature type="active site" description="Charge relay system" evidence="3">
    <location>
        <position position="226"/>
    </location>
</feature>
<dbReference type="EMBL" id="JABBWD010000055">
    <property type="protein sequence ID" value="KAG1771991.1"/>
    <property type="molecule type" value="Genomic_DNA"/>
</dbReference>
<feature type="active site" description="Acyl-ester intermediate" evidence="3">
    <location>
        <position position="250"/>
    </location>
</feature>
<dbReference type="GO" id="GO:0016787">
    <property type="term" value="F:hydrolase activity"/>
    <property type="evidence" value="ECO:0007669"/>
    <property type="project" value="UniProtKB-KW"/>
</dbReference>
<gene>
    <name evidence="5" type="ORF">EV702DRAFT_1134977</name>
</gene>
<evidence type="ECO:0000259" key="4">
    <source>
        <dbReference type="Pfam" id="PF01425"/>
    </source>
</evidence>
<accession>A0A9P6ZM85</accession>
<organism evidence="5 6">
    <name type="scientific">Suillus placidus</name>
    <dbReference type="NCBI Taxonomy" id="48579"/>
    <lineage>
        <taxon>Eukaryota</taxon>
        <taxon>Fungi</taxon>
        <taxon>Dikarya</taxon>
        <taxon>Basidiomycota</taxon>
        <taxon>Agaricomycotina</taxon>
        <taxon>Agaricomycetes</taxon>
        <taxon>Agaricomycetidae</taxon>
        <taxon>Boletales</taxon>
        <taxon>Suillineae</taxon>
        <taxon>Suillaceae</taxon>
        <taxon>Suillus</taxon>
    </lineage>
</organism>
<dbReference type="Pfam" id="PF01425">
    <property type="entry name" value="Amidase"/>
    <property type="match status" value="1"/>
</dbReference>
<dbReference type="AlphaFoldDB" id="A0A9P6ZM85"/>
<evidence type="ECO:0000313" key="6">
    <source>
        <dbReference type="Proteomes" id="UP000714275"/>
    </source>
</evidence>
<dbReference type="PIRSF" id="PIRSF001221">
    <property type="entry name" value="Amidase_fungi"/>
    <property type="match status" value="1"/>
</dbReference>
<evidence type="ECO:0000256" key="3">
    <source>
        <dbReference type="PIRSR" id="PIRSR001221-1"/>
    </source>
</evidence>
<dbReference type="SUPFAM" id="SSF75304">
    <property type="entry name" value="Amidase signature (AS) enzymes"/>
    <property type="match status" value="1"/>
</dbReference>
<evidence type="ECO:0000256" key="1">
    <source>
        <dbReference type="ARBA" id="ARBA00009199"/>
    </source>
</evidence>
<evidence type="ECO:0000256" key="2">
    <source>
        <dbReference type="ARBA" id="ARBA00022801"/>
    </source>
</evidence>
<dbReference type="PANTHER" id="PTHR46072:SF10">
    <property type="entry name" value="ACETAMIDASE"/>
    <property type="match status" value="1"/>
</dbReference>
<name>A0A9P6ZM85_9AGAM</name>
<comment type="caution">
    <text evidence="5">The sequence shown here is derived from an EMBL/GenBank/DDBJ whole genome shotgun (WGS) entry which is preliminary data.</text>
</comment>
<feature type="active site" description="Charge relay system" evidence="3">
    <location>
        <position position="151"/>
    </location>
</feature>